<feature type="chain" id="PRO_5045880079" evidence="1">
    <location>
        <begin position="23"/>
        <end position="216"/>
    </location>
</feature>
<protein>
    <submittedName>
        <fullName evidence="2">DUF1120 domain-containing protein</fullName>
    </submittedName>
</protein>
<name>A0ABT6QUL6_9PSED</name>
<dbReference type="Proteomes" id="UP001159100">
    <property type="component" value="Unassembled WGS sequence"/>
</dbReference>
<gene>
    <name evidence="2" type="ORF">POF45_21150</name>
</gene>
<dbReference type="EMBL" id="JARBWL010000002">
    <property type="protein sequence ID" value="MDI2593912.1"/>
    <property type="molecule type" value="Genomic_DNA"/>
</dbReference>
<accession>A0ABT6QUL6</accession>
<comment type="caution">
    <text evidence="2">The sequence shown here is derived from an EMBL/GenBank/DDBJ whole genome shotgun (WGS) entry which is preliminary data.</text>
</comment>
<evidence type="ECO:0000313" key="3">
    <source>
        <dbReference type="Proteomes" id="UP001159100"/>
    </source>
</evidence>
<sequence length="216" mass="22805">MNLYGIAFSSVVGLLTLPLAQAASSVELTVQGRITPLACVPTLSGGGVVDLGRISHQDLNIETGTRLQLRQLSLGISCNGPTRFVLLMTDNRDGSANVNSEIYYGLGFDNKGNKVGLFSVSFDPKLTVADSLPQIYGTESTTGGAAWRTSNLRPIDIGSRSYLGFTDIEGSTAGPSAIQDLNSLLNIEVVLAALKNLDLSSDVRIDGSGSLHIKYL</sequence>
<feature type="signal peptide" evidence="1">
    <location>
        <begin position="1"/>
        <end position="22"/>
    </location>
</feature>
<dbReference type="InterPro" id="IPR010546">
    <property type="entry name" value="DUF1120"/>
</dbReference>
<proteinExistence type="predicted"/>
<dbReference type="RefSeq" id="WP_282316648.1">
    <property type="nucleotide sequence ID" value="NZ_JARBWL010000002.1"/>
</dbReference>
<organism evidence="2 3">
    <name type="scientific">Pseudomonas fungipugnans</name>
    <dbReference type="NCBI Taxonomy" id="3024217"/>
    <lineage>
        <taxon>Bacteria</taxon>
        <taxon>Pseudomonadati</taxon>
        <taxon>Pseudomonadota</taxon>
        <taxon>Gammaproteobacteria</taxon>
        <taxon>Pseudomonadales</taxon>
        <taxon>Pseudomonadaceae</taxon>
        <taxon>Pseudomonas</taxon>
    </lineage>
</organism>
<keyword evidence="3" id="KW-1185">Reference proteome</keyword>
<evidence type="ECO:0000313" key="2">
    <source>
        <dbReference type="EMBL" id="MDI2593912.1"/>
    </source>
</evidence>
<evidence type="ECO:0000256" key="1">
    <source>
        <dbReference type="SAM" id="SignalP"/>
    </source>
</evidence>
<keyword evidence="1" id="KW-0732">Signal</keyword>
<reference evidence="2 3" key="1">
    <citation type="submission" date="2023-02" db="EMBL/GenBank/DDBJ databases">
        <title>Pseudomonas chrutzelriedensis sp. nov., a potently antifungal strain isolated from moss.</title>
        <authorList>
            <person name="Schnyder A."/>
            <person name="Kalawong R."/>
            <person name="Eberl L."/>
            <person name="Agnoli K."/>
        </authorList>
    </citation>
    <scope>NUCLEOTIDE SEQUENCE [LARGE SCALE GENOMIC DNA]</scope>
    <source>
        <strain evidence="2 3">681</strain>
    </source>
</reference>
<dbReference type="Pfam" id="PF06551">
    <property type="entry name" value="DUF1120"/>
    <property type="match status" value="1"/>
</dbReference>